<evidence type="ECO:0000313" key="3">
    <source>
        <dbReference type="Proteomes" id="UP000076661"/>
    </source>
</evidence>
<dbReference type="AlphaFoldDB" id="A0A161Z9G8"/>
<feature type="transmembrane region" description="Helical" evidence="1">
    <location>
        <begin position="25"/>
        <end position="47"/>
    </location>
</feature>
<proteinExistence type="predicted"/>
<name>A0A161Z9G8_9GAMM</name>
<protein>
    <submittedName>
        <fullName evidence="2">Uncharacterized protein</fullName>
    </submittedName>
</protein>
<keyword evidence="1" id="KW-0812">Transmembrane</keyword>
<gene>
    <name evidence="2" type="ORF">N478_21330</name>
</gene>
<dbReference type="EMBL" id="AUXX01000021">
    <property type="protein sequence ID" value="KZN65480.1"/>
    <property type="molecule type" value="Genomic_DNA"/>
</dbReference>
<organism evidence="2 3">
    <name type="scientific">Pseudoalteromonas luteoviolacea S4060-1</name>
    <dbReference type="NCBI Taxonomy" id="1365257"/>
    <lineage>
        <taxon>Bacteria</taxon>
        <taxon>Pseudomonadati</taxon>
        <taxon>Pseudomonadota</taxon>
        <taxon>Gammaproteobacteria</taxon>
        <taxon>Alteromonadales</taxon>
        <taxon>Pseudoalteromonadaceae</taxon>
        <taxon>Pseudoalteromonas</taxon>
    </lineage>
</organism>
<keyword evidence="1" id="KW-0472">Membrane</keyword>
<keyword evidence="1" id="KW-1133">Transmembrane helix</keyword>
<dbReference type="Proteomes" id="UP000076661">
    <property type="component" value="Unassembled WGS sequence"/>
</dbReference>
<dbReference type="RefSeq" id="WP_063381564.1">
    <property type="nucleotide sequence ID" value="NZ_AUXX01000021.1"/>
</dbReference>
<evidence type="ECO:0000256" key="1">
    <source>
        <dbReference type="SAM" id="Phobius"/>
    </source>
</evidence>
<reference evidence="2 3" key="1">
    <citation type="submission" date="2013-07" db="EMBL/GenBank/DDBJ databases">
        <title>Comparative Genomic and Metabolomic Analysis of Twelve Strains of Pseudoalteromonas luteoviolacea.</title>
        <authorList>
            <person name="Vynne N.G."/>
            <person name="Mansson M."/>
            <person name="Gram L."/>
        </authorList>
    </citation>
    <scope>NUCLEOTIDE SEQUENCE [LARGE SCALE GENOMIC DNA]</scope>
    <source>
        <strain evidence="2 3">S4060-1</strain>
    </source>
</reference>
<comment type="caution">
    <text evidence="2">The sequence shown here is derived from an EMBL/GenBank/DDBJ whole genome shotgun (WGS) entry which is preliminary data.</text>
</comment>
<dbReference type="PATRIC" id="fig|1365257.3.peg.2964"/>
<sequence length="293" mass="33724">MTEETHALVDAIASLKQEPSIFKEYIFPIMSAFFSAILGAVIAYFSLRRNESLNLEKDKLIASNKWSLIAQNAFSNLIAIKGNYSKRLSDDPIQRCLAIPTMIMRTELVTQSYQDLCFVVQNISEEQNGWTQIPRIDAMFSNYNALIKMWERRNELNERCLNLMKEKHTNLSGNFSKQQLIESIGLDDFKKLVHLTEMCILYTDHLIREFHTFNEEFPILAKKLIDTKRLKSFGSIIQSTIGNDDTFTLLKFCTKFNVVKLANVLDKEPEEIQLMFSTGYETKYSAPTPNSEG</sequence>
<accession>A0A161Z9G8</accession>
<evidence type="ECO:0000313" key="2">
    <source>
        <dbReference type="EMBL" id="KZN65480.1"/>
    </source>
</evidence>